<dbReference type="EMBL" id="BPLR01014867">
    <property type="protein sequence ID" value="GIY71879.1"/>
    <property type="molecule type" value="Genomic_DNA"/>
</dbReference>
<protein>
    <submittedName>
        <fullName evidence="2">Uncharacterized protein</fullName>
    </submittedName>
</protein>
<organism evidence="2 3">
    <name type="scientific">Caerostris extrusa</name>
    <name type="common">Bark spider</name>
    <name type="synonym">Caerostris bankana</name>
    <dbReference type="NCBI Taxonomy" id="172846"/>
    <lineage>
        <taxon>Eukaryota</taxon>
        <taxon>Metazoa</taxon>
        <taxon>Ecdysozoa</taxon>
        <taxon>Arthropoda</taxon>
        <taxon>Chelicerata</taxon>
        <taxon>Arachnida</taxon>
        <taxon>Araneae</taxon>
        <taxon>Araneomorphae</taxon>
        <taxon>Entelegynae</taxon>
        <taxon>Araneoidea</taxon>
        <taxon>Araneidae</taxon>
        <taxon>Caerostris</taxon>
    </lineage>
</organism>
<evidence type="ECO:0000313" key="3">
    <source>
        <dbReference type="Proteomes" id="UP001054945"/>
    </source>
</evidence>
<comment type="caution">
    <text evidence="2">The sequence shown here is derived from an EMBL/GenBank/DDBJ whole genome shotgun (WGS) entry which is preliminary data.</text>
</comment>
<dbReference type="AlphaFoldDB" id="A0AAV4VQ25"/>
<reference evidence="2 3" key="1">
    <citation type="submission" date="2021-06" db="EMBL/GenBank/DDBJ databases">
        <title>Caerostris extrusa draft genome.</title>
        <authorList>
            <person name="Kono N."/>
            <person name="Arakawa K."/>
        </authorList>
    </citation>
    <scope>NUCLEOTIDE SEQUENCE [LARGE SCALE GENOMIC DNA]</scope>
</reference>
<evidence type="ECO:0000313" key="2">
    <source>
        <dbReference type="EMBL" id="GIY71879.1"/>
    </source>
</evidence>
<feature type="region of interest" description="Disordered" evidence="1">
    <location>
        <begin position="50"/>
        <end position="171"/>
    </location>
</feature>
<proteinExistence type="predicted"/>
<accession>A0AAV4VQ25</accession>
<sequence length="171" mass="18230">MGSGYVTREEEPPAARRSLGSPPASHHAATFVELRCSYPDGQHEPVPLVVCRSGERQPRYASGRFPVREGHRPGDEVHASTESQRTPRRYGAPAPLGAQRCMVGGHAPGREAARPAPPPPSSPAHGALAPPHSHDQHDGQRPLTAPPSHPATLLPQWHDERPSGHEGNAAA</sequence>
<feature type="compositionally biased region" description="Basic and acidic residues" evidence="1">
    <location>
        <begin position="66"/>
        <end position="79"/>
    </location>
</feature>
<feature type="region of interest" description="Disordered" evidence="1">
    <location>
        <begin position="1"/>
        <end position="26"/>
    </location>
</feature>
<gene>
    <name evidence="2" type="ORF">CEXT_138571</name>
</gene>
<dbReference type="Proteomes" id="UP001054945">
    <property type="component" value="Unassembled WGS sequence"/>
</dbReference>
<name>A0AAV4VQ25_CAEEX</name>
<keyword evidence="3" id="KW-1185">Reference proteome</keyword>
<evidence type="ECO:0000256" key="1">
    <source>
        <dbReference type="SAM" id="MobiDB-lite"/>
    </source>
</evidence>